<feature type="domain" description="Wbp11/ELF5/Saf1 N-terminal" evidence="4">
    <location>
        <begin position="15"/>
        <end position="92"/>
    </location>
</feature>
<feature type="compositionally biased region" description="Pro residues" evidence="3">
    <location>
        <begin position="268"/>
        <end position="286"/>
    </location>
</feature>
<dbReference type="PANTHER" id="PTHR13361:SF1">
    <property type="entry name" value="WW DOMAIN-BINDING PROTEIN 11"/>
    <property type="match status" value="1"/>
</dbReference>
<feature type="compositionally biased region" description="Basic residues" evidence="3">
    <location>
        <begin position="1"/>
        <end position="14"/>
    </location>
</feature>
<name>A0ABM0YMW8_CAMSA</name>
<dbReference type="InterPro" id="IPR019007">
    <property type="entry name" value="Wbp11/ELF5/Saf1_N"/>
</dbReference>
<feature type="compositionally biased region" description="Polar residues" evidence="3">
    <location>
        <begin position="106"/>
        <end position="120"/>
    </location>
</feature>
<keyword evidence="2" id="KW-0539">Nucleus</keyword>
<evidence type="ECO:0000259" key="4">
    <source>
        <dbReference type="Pfam" id="PF09429"/>
    </source>
</evidence>
<evidence type="ECO:0000256" key="2">
    <source>
        <dbReference type="ARBA" id="ARBA00023242"/>
    </source>
</evidence>
<organism evidence="5 6">
    <name type="scientific">Camelina sativa</name>
    <name type="common">False flax</name>
    <name type="synonym">Myagrum sativum</name>
    <dbReference type="NCBI Taxonomy" id="90675"/>
    <lineage>
        <taxon>Eukaryota</taxon>
        <taxon>Viridiplantae</taxon>
        <taxon>Streptophyta</taxon>
        <taxon>Embryophyta</taxon>
        <taxon>Tracheophyta</taxon>
        <taxon>Spermatophyta</taxon>
        <taxon>Magnoliopsida</taxon>
        <taxon>eudicotyledons</taxon>
        <taxon>Gunneridae</taxon>
        <taxon>Pentapetalae</taxon>
        <taxon>rosids</taxon>
        <taxon>malvids</taxon>
        <taxon>Brassicales</taxon>
        <taxon>Brassicaceae</taxon>
        <taxon>Camelineae</taxon>
        <taxon>Camelina</taxon>
    </lineage>
</organism>
<dbReference type="Pfam" id="PF09429">
    <property type="entry name" value="Wbp11"/>
    <property type="match status" value="1"/>
</dbReference>
<comment type="subcellular location">
    <subcellularLocation>
        <location evidence="1">Nucleus</location>
    </subcellularLocation>
</comment>
<dbReference type="Proteomes" id="UP000694864">
    <property type="component" value="Chromosome 4"/>
</dbReference>
<gene>
    <name evidence="6" type="primary">LOC104780594</name>
</gene>
<feature type="region of interest" description="Disordered" evidence="3">
    <location>
        <begin position="186"/>
        <end position="365"/>
    </location>
</feature>
<protein>
    <submittedName>
        <fullName evidence="6">Formin-like protein 14</fullName>
    </submittedName>
</protein>
<feature type="region of interest" description="Disordered" evidence="3">
    <location>
        <begin position="92"/>
        <end position="173"/>
    </location>
</feature>
<evidence type="ECO:0000256" key="1">
    <source>
        <dbReference type="ARBA" id="ARBA00004123"/>
    </source>
</evidence>
<feature type="region of interest" description="Disordered" evidence="3">
    <location>
        <begin position="1"/>
        <end position="22"/>
    </location>
</feature>
<evidence type="ECO:0000256" key="3">
    <source>
        <dbReference type="SAM" id="MobiDB-lite"/>
    </source>
</evidence>
<evidence type="ECO:0000313" key="6">
    <source>
        <dbReference type="RefSeq" id="XP_010503397.1"/>
    </source>
</evidence>
<feature type="compositionally biased region" description="Low complexity" evidence="3">
    <location>
        <begin position="218"/>
        <end position="228"/>
    </location>
</feature>
<accession>A0ABM0YMW8</accession>
<feature type="compositionally biased region" description="Polar residues" evidence="3">
    <location>
        <begin position="291"/>
        <end position="303"/>
    </location>
</feature>
<dbReference type="PANTHER" id="PTHR13361">
    <property type="entry name" value="WW DOMAIN-BINDING PROTEIN 11"/>
    <property type="match status" value="1"/>
</dbReference>
<proteinExistence type="predicted"/>
<feature type="compositionally biased region" description="Polar residues" evidence="3">
    <location>
        <begin position="337"/>
        <end position="354"/>
    </location>
</feature>
<sequence>MGKKKAKMKKKTKGGKAMNPTDVFRKEQRQKELFRNKLVRYKVREVGILKKDPEQIKEQIRKLDMSKAEGALDKARKHKKRQLEDTLQMVVKKRKEHEDKMKEQGKPTTSVMFSHLPQQRRTGEEDARSRNLTPQDSVYYHPTLNPTGAPPPGKPPMYKSSIGPGIPIDGVSSIGAASFSNIELEDAVMTSPPPPPLLIDGSSPGSTLPIPPPPPPLLIDGSSPGSTLPIPPPPPPPLPPNPPVPTTGLAFPPPPPGPPPNERVSVRPPLPPPPPLPQSSQLPPPGLSGSETDSNILPSSDQTFSDHKVSTVTFIPPPPPGLPPKPVSNGSDGGPLNSDTTSSNLQDANFSTMVTPPLLPQQHQPALLSNLQPDLLHPGILHFPPLPPDMRPLPGPAPHGMLGHLGVPRLPYARPPPMMRPPLPRGPPPNFQDGHAMSRPYVPQKPSYVKAAAPTVVKRPLAQHTPELTSMVPASVRVKRESVATTKPKPNTSTVSTLGFTPRTITTYAAPVKPASATNTSAPSKPQSIDQSYSAFLEDMKALGALDS</sequence>
<feature type="compositionally biased region" description="Pro residues" evidence="3">
    <location>
        <begin position="229"/>
        <end position="261"/>
    </location>
</feature>
<dbReference type="RefSeq" id="XP_010503397.1">
    <property type="nucleotide sequence ID" value="XM_010505095.2"/>
</dbReference>
<feature type="region of interest" description="Disordered" evidence="3">
    <location>
        <begin position="510"/>
        <end position="530"/>
    </location>
</feature>
<keyword evidence="5" id="KW-1185">Reference proteome</keyword>
<dbReference type="GeneID" id="104780594"/>
<feature type="compositionally biased region" description="Basic and acidic residues" evidence="3">
    <location>
        <begin position="96"/>
        <end position="105"/>
    </location>
</feature>
<reference evidence="5" key="1">
    <citation type="journal article" date="2014" name="Nat. Commun.">
        <title>The emerging biofuel crop Camelina sativa retains a highly undifferentiated hexaploid genome structure.</title>
        <authorList>
            <person name="Kagale S."/>
            <person name="Koh C."/>
            <person name="Nixon J."/>
            <person name="Bollina V."/>
            <person name="Clarke W.E."/>
            <person name="Tuteja R."/>
            <person name="Spillane C."/>
            <person name="Robinson S.J."/>
            <person name="Links M.G."/>
            <person name="Clarke C."/>
            <person name="Higgins E.E."/>
            <person name="Huebert T."/>
            <person name="Sharpe A.G."/>
            <person name="Parkin I.A."/>
        </authorList>
    </citation>
    <scope>NUCLEOTIDE SEQUENCE [LARGE SCALE GENOMIC DNA]</scope>
    <source>
        <strain evidence="5">cv. DH55</strain>
    </source>
</reference>
<reference evidence="6" key="2">
    <citation type="submission" date="2025-08" db="UniProtKB">
        <authorList>
            <consortium name="RefSeq"/>
        </authorList>
    </citation>
    <scope>IDENTIFICATION</scope>
    <source>
        <tissue evidence="6">Leaf</tissue>
    </source>
</reference>
<feature type="compositionally biased region" description="Pro residues" evidence="3">
    <location>
        <begin position="315"/>
        <end position="326"/>
    </location>
</feature>
<feature type="compositionally biased region" description="Polar residues" evidence="3">
    <location>
        <begin position="516"/>
        <end position="530"/>
    </location>
</feature>
<evidence type="ECO:0000313" key="5">
    <source>
        <dbReference type="Proteomes" id="UP000694864"/>
    </source>
</evidence>